<protein>
    <submittedName>
        <fullName evidence="2">Large extracellular alpha-helical protein</fullName>
    </submittedName>
</protein>
<feature type="domain" description="Alpha-2-macroglobulin" evidence="1">
    <location>
        <begin position="1351"/>
        <end position="1441"/>
    </location>
</feature>
<dbReference type="SMART" id="SM01360">
    <property type="entry name" value="A2M"/>
    <property type="match status" value="1"/>
</dbReference>
<dbReference type="EMBL" id="CP003345">
    <property type="protein sequence ID" value="AFM04591.1"/>
    <property type="molecule type" value="Genomic_DNA"/>
</dbReference>
<dbReference type="Gene3D" id="2.20.130.20">
    <property type="match status" value="1"/>
</dbReference>
<dbReference type="InterPro" id="IPR008969">
    <property type="entry name" value="CarboxyPept-like_regulatory"/>
</dbReference>
<gene>
    <name evidence="2" type="ordered locus">Fleli_2212</name>
</gene>
<reference evidence="3" key="1">
    <citation type="submission" date="2012-06" db="EMBL/GenBank/DDBJ databases">
        <title>The complete genome of Flexibacter litoralis DSM 6794.</title>
        <authorList>
            <person name="Lucas S."/>
            <person name="Copeland A."/>
            <person name="Lapidus A."/>
            <person name="Glavina del Rio T."/>
            <person name="Dalin E."/>
            <person name="Tice H."/>
            <person name="Bruce D."/>
            <person name="Goodwin L."/>
            <person name="Pitluck S."/>
            <person name="Peters L."/>
            <person name="Ovchinnikova G."/>
            <person name="Lu M."/>
            <person name="Kyrpides N."/>
            <person name="Mavromatis K."/>
            <person name="Ivanova N."/>
            <person name="Brettin T."/>
            <person name="Detter J.C."/>
            <person name="Han C."/>
            <person name="Larimer F."/>
            <person name="Land M."/>
            <person name="Hauser L."/>
            <person name="Markowitz V."/>
            <person name="Cheng J.-F."/>
            <person name="Hugenholtz P."/>
            <person name="Woyke T."/>
            <person name="Wu D."/>
            <person name="Spring S."/>
            <person name="Lang E."/>
            <person name="Kopitz M."/>
            <person name="Brambilla E."/>
            <person name="Klenk H.-P."/>
            <person name="Eisen J.A."/>
        </authorList>
    </citation>
    <scope>NUCLEOTIDE SEQUENCE [LARGE SCALE GENOMIC DNA]</scope>
    <source>
        <strain evidence="3">ATCC 23117 / DSM 6794 / NBRC 15988 / NCIMB 1366 / Sio-4</strain>
    </source>
</reference>
<dbReference type="InterPro" id="IPR001599">
    <property type="entry name" value="Macroglobln_a2"/>
</dbReference>
<evidence type="ECO:0000313" key="2">
    <source>
        <dbReference type="EMBL" id="AFM04591.1"/>
    </source>
</evidence>
<dbReference type="HOGENOM" id="CLU_236658_0_0_10"/>
<dbReference type="Gene3D" id="2.60.40.1930">
    <property type="match status" value="1"/>
</dbReference>
<dbReference type="PANTHER" id="PTHR40094:SF1">
    <property type="entry name" value="UBIQUITIN DOMAIN-CONTAINING PROTEIN"/>
    <property type="match status" value="1"/>
</dbReference>
<keyword evidence="3" id="KW-1185">Reference proteome</keyword>
<dbReference type="InterPro" id="IPR041246">
    <property type="entry name" value="Bact_MG10"/>
</dbReference>
<evidence type="ECO:0000313" key="3">
    <source>
        <dbReference type="Proteomes" id="UP000006054"/>
    </source>
</evidence>
<dbReference type="Proteomes" id="UP000006054">
    <property type="component" value="Chromosome"/>
</dbReference>
<dbReference type="Gene3D" id="2.60.40.1120">
    <property type="entry name" value="Carboxypeptidase-like, regulatory domain"/>
    <property type="match status" value="1"/>
</dbReference>
<dbReference type="SUPFAM" id="SSF49464">
    <property type="entry name" value="Carboxypeptidase regulatory domain-like"/>
    <property type="match status" value="1"/>
</dbReference>
<dbReference type="Pfam" id="PF17973">
    <property type="entry name" value="bMG10"/>
    <property type="match status" value="1"/>
</dbReference>
<dbReference type="STRING" id="880071.Fleli_2212"/>
<name>I4AKV6_BERLS</name>
<dbReference type="SUPFAM" id="SSF48239">
    <property type="entry name" value="Terpenoid cyclases/Protein prenyltransferases"/>
    <property type="match status" value="1"/>
</dbReference>
<proteinExistence type="predicted"/>
<dbReference type="RefSeq" id="WP_014798038.1">
    <property type="nucleotide sequence ID" value="NC_018018.1"/>
</dbReference>
<accession>I4AKV6</accession>
<evidence type="ECO:0000259" key="1">
    <source>
        <dbReference type="SMART" id="SM01360"/>
    </source>
</evidence>
<dbReference type="Gene3D" id="1.50.10.20">
    <property type="match status" value="1"/>
</dbReference>
<dbReference type="PANTHER" id="PTHR40094">
    <property type="entry name" value="ALPHA-2-MACROGLOBULIN HOMOLOG"/>
    <property type="match status" value="1"/>
</dbReference>
<dbReference type="OrthoDB" id="9767116at2"/>
<sequence length="2050" mass="239432">MKKYYLLLSFFIFYFLFLNSTFCQNKSLFDSQTNSELALIYKFKDFDTKIGSSAVYDILEKDTNELENHLVLVDSIFLKDQPRYSNESRLNISPTSDYGYYLIVWTEEEILKTKLITVAPLHVVVQNNARRSWLVIYDSLGNELPNLKVNLILETENGKYSKQKAISYNSKLKHYELPNKKSYSKVEIEYAGKKWFLYAEREDKETYHRRRPPFYKKVIYRFPVKYFWIVPYRQGKKIVETIQYGEPNDLRLIRFFTKIFKKKEEQKNNHYYFNGMHRAGYFLTDKIKYRPYDTLRFKGYFVKRKGKPIKRKEIDVFISSNTSKHKKVATIKRYRKGGFEGQVILTDSLDLRLGQFAGISLRIKNGRKKNEVLVAEKFDYQDYLLPDIKTFDVKLSATKQYKDTPFSIRLSAKDFNNLAVLDGKIEILIENEEFQTTYKPSLKESDYKTIWKHNQKLEPFGETVIVVPDSIFPAADLSYKLTTKLSNSNNETKKEIRNMDYDYFTKTPIIKTRFEDGFVYAIYKEGNDTIPKKALLTRIYETNADDYNLNEIHRKDSITLPFKERVNPTYTKYYFQVSTKLYNEEIEINSTEYIPNDIEINGKYTFDSLIMTINNPYKANIRYSLFQKNKLIQQKADSSSIIRIAIKDKNKKVYILQTSYTYSAEVLQEEKAFLRNKKQLFVNIDAPLITSPSFKEEITVSVIDYKKRPVKNADVSVVSTNAKFEEYTKPAIFAPYRSRFNLKKKRFWNDIDLDSDMNNLTGLYDYQHCKTRFGLDSIVYYDFLFPQKEGFRYSLSYDSILTKMKNEFEKVNGIEYKTDKVISQFEKEHNPRKGGLLIRFIDTNYNINISWIKVDDSLAFYAGEQTRNDHFIDLSEGIHKLEIRTEYHKIIVDSISIPKNHETILSFDLNNLPSYIHTENINREYSESEKMMLAAHKFILRTKGNSYSNQTAVIKQFGEENIVSSSYRTRNDDNSYFYEWEHSLLHKGKLEFKSLKTNNEIPYTLNFEPFVCYEFDNKKGFTKNYNLPKSYFFPSQKDAVLAKNKGIISNNFAFPFFNYASYGRRESKEYIYTWKTPQLSIRSENWKELIIKNTDSLSENFEKEYTFKNRTAFKGQLPTGNYTIYIIYKEVGCGKIENVQLKENEIVFLDFDKNGIDFSAKEKAAYKVYSPKKRTEKHFDYSSFKIDKNTKMAVYKGIVSDADGMGLPGATVLVRGTTIGTSTDIEGNYSIYAPVGSILVFSYVGYGVEERQTNKFEKTIDVILGENEMLESVVVTSYGVQTSRSSMAYSVQSLSGSVAGISISSSNFLQQNNIDLSLSSTLNLDSEDLETNNSLSSKNTKKVVRNYFTDNAIWQPKLKTNRKGKVRFEATFPDNITSWKTLAVAYGKKFRNGQALTQTNSFLSLSAQLSLPRFLLEGDSVRVIGKINSYSSDSIKTSSFFSLDNQELPKRKQTVLFSHVDSLRFKAKDYSLFSSEFNSDSLGIFRDSLKLSYIMNADLSKKQVYTDGEERKIPIYRKGLLKKRGFFAILEGDTTLDLKIFKDSLSDANPVQVTVQDNILEAMVLELENIQNYAYACNEQKASKIKAYILEKEIKQKLGKPFEKKKQKELEELIKKLVKAQYNDGLWGWWESSAPNVYMTSYIYGVLFEAREKGFDIDSKVLRKAEKAILNDSYIPYYYQKAQMYRSLAVNQNLVLRYKNEVEKLTDSLQITENNREFKSFYTALSIIRLRQIYGLPYSISILRLNQQRTQFGGIFWKEFDYGWRYSYSLFQNNNQITLLAYQILRDAQKDKILKDNEKLPAQLSKVRQYFLESRNQSGYWRNTHESASILSTLLPDFEEEYKEKNDKKENQNIFKTQLFTDKDSEEWKPAKTTSFSKSDLPNSITKKGGLPIFVSLSQEYFEEKPKQKMSDNFRISTSFIQEGKKGTKLDSVYLKAGKKLTLQIQLTVTKESEYVSIEVPIPASCVYGKNPYSMRKNYYYYYRGIETYREEFKHKTAIFCTKMPIGTHTFEIILEPRYSGVFTLNPASVELMYFPSIFGNEKTKKVFVE</sequence>
<dbReference type="InterPro" id="IPR051802">
    <property type="entry name" value="YfhM-like"/>
</dbReference>
<dbReference type="eggNOG" id="COG2373">
    <property type="taxonomic scope" value="Bacteria"/>
</dbReference>
<dbReference type="InterPro" id="IPR008930">
    <property type="entry name" value="Terpenoid_cyclase/PrenylTrfase"/>
</dbReference>
<dbReference type="Pfam" id="PF13715">
    <property type="entry name" value="CarbopepD_reg_2"/>
    <property type="match status" value="1"/>
</dbReference>
<dbReference type="GO" id="GO:0004866">
    <property type="term" value="F:endopeptidase inhibitor activity"/>
    <property type="evidence" value="ECO:0007669"/>
    <property type="project" value="InterPro"/>
</dbReference>
<dbReference type="Pfam" id="PF00207">
    <property type="entry name" value="A2M"/>
    <property type="match status" value="1"/>
</dbReference>
<organism evidence="2 3">
    <name type="scientific">Bernardetia litoralis (strain ATCC 23117 / DSM 6794 / NBRC 15988 / NCIMB 1366 / Fx l1 / Sio-4)</name>
    <name type="common">Flexibacter litoralis</name>
    <dbReference type="NCBI Taxonomy" id="880071"/>
    <lineage>
        <taxon>Bacteria</taxon>
        <taxon>Pseudomonadati</taxon>
        <taxon>Bacteroidota</taxon>
        <taxon>Cytophagia</taxon>
        <taxon>Cytophagales</taxon>
        <taxon>Bernardetiaceae</taxon>
        <taxon>Bernardetia</taxon>
    </lineage>
</organism>
<dbReference type="KEGG" id="fli:Fleli_2212"/>